<dbReference type="SUPFAM" id="SSF58104">
    <property type="entry name" value="Methyl-accepting chemotaxis protein (MCP) signaling domain"/>
    <property type="match status" value="1"/>
</dbReference>
<reference evidence="12 13" key="1">
    <citation type="submission" date="2018-06" db="EMBL/GenBank/DDBJ databases">
        <authorList>
            <consortium name="Pathogen Informatics"/>
            <person name="Doyle S."/>
        </authorList>
    </citation>
    <scope>NUCLEOTIDE SEQUENCE [LARGE SCALE GENOMIC DNA]</scope>
    <source>
        <strain evidence="12 13">NCTC10738</strain>
    </source>
</reference>
<dbReference type="GO" id="GO:0016020">
    <property type="term" value="C:membrane"/>
    <property type="evidence" value="ECO:0007669"/>
    <property type="project" value="UniProtKB-SubCell"/>
</dbReference>
<dbReference type="CDD" id="cd11386">
    <property type="entry name" value="MCP_signal"/>
    <property type="match status" value="1"/>
</dbReference>
<dbReference type="PRINTS" id="PR00260">
    <property type="entry name" value="CHEMTRNSDUCR"/>
</dbReference>
<dbReference type="FunFam" id="1.10.287.950:FF:000001">
    <property type="entry name" value="Methyl-accepting chemotaxis sensory transducer"/>
    <property type="match status" value="1"/>
</dbReference>
<feature type="domain" description="HAMP" evidence="11">
    <location>
        <begin position="305"/>
        <end position="359"/>
    </location>
</feature>
<organism evidence="12 13">
    <name type="scientific">Shewanella algae</name>
    <dbReference type="NCBI Taxonomy" id="38313"/>
    <lineage>
        <taxon>Bacteria</taxon>
        <taxon>Pseudomonadati</taxon>
        <taxon>Pseudomonadota</taxon>
        <taxon>Gammaproteobacteria</taxon>
        <taxon>Alteromonadales</taxon>
        <taxon>Shewanellaceae</taxon>
        <taxon>Shewanella</taxon>
    </lineage>
</organism>
<evidence type="ECO:0000313" key="12">
    <source>
        <dbReference type="EMBL" id="SUI74717.1"/>
    </source>
</evidence>
<comment type="subcellular location">
    <subcellularLocation>
        <location evidence="1">Membrane</location>
        <topology evidence="1">Multi-pass membrane protein</topology>
    </subcellularLocation>
</comment>
<keyword evidence="5 7" id="KW-0807">Transducer</keyword>
<dbReference type="Pfam" id="PF00015">
    <property type="entry name" value="MCPsignal"/>
    <property type="match status" value="1"/>
</dbReference>
<gene>
    <name evidence="12" type="primary">mcp4_5</name>
    <name evidence="12" type="ORF">NCTC10738_02281</name>
</gene>
<evidence type="ECO:0000256" key="8">
    <source>
        <dbReference type="SAM" id="MobiDB-lite"/>
    </source>
</evidence>
<dbReference type="Pfam" id="PF00672">
    <property type="entry name" value="HAMP"/>
    <property type="match status" value="1"/>
</dbReference>
<dbReference type="Pfam" id="PF14827">
    <property type="entry name" value="dCache_3"/>
    <property type="match status" value="1"/>
</dbReference>
<dbReference type="InterPro" id="IPR003660">
    <property type="entry name" value="HAMP_dom"/>
</dbReference>
<dbReference type="Gene3D" id="1.10.287.950">
    <property type="entry name" value="Methyl-accepting chemotaxis protein"/>
    <property type="match status" value="1"/>
</dbReference>
<dbReference type="PANTHER" id="PTHR32089">
    <property type="entry name" value="METHYL-ACCEPTING CHEMOTAXIS PROTEIN MCPB"/>
    <property type="match status" value="1"/>
</dbReference>
<evidence type="ECO:0000256" key="3">
    <source>
        <dbReference type="ARBA" id="ARBA00022989"/>
    </source>
</evidence>
<dbReference type="PROSITE" id="PS50885">
    <property type="entry name" value="HAMP"/>
    <property type="match status" value="1"/>
</dbReference>
<evidence type="ECO:0000256" key="5">
    <source>
        <dbReference type="ARBA" id="ARBA00023224"/>
    </source>
</evidence>
<dbReference type="Proteomes" id="UP000254069">
    <property type="component" value="Unassembled WGS sequence"/>
</dbReference>
<dbReference type="SUPFAM" id="SSF103190">
    <property type="entry name" value="Sensory domain-like"/>
    <property type="match status" value="1"/>
</dbReference>
<protein>
    <submittedName>
        <fullName evidence="12">Methyl-accepting chemotaxis protein 4</fullName>
    </submittedName>
</protein>
<evidence type="ECO:0000313" key="13">
    <source>
        <dbReference type="Proteomes" id="UP000254069"/>
    </source>
</evidence>
<sequence length="636" mass="68441">MFSHLKIGTRIVLGICAVLIAMMSFIMPLVLSEFSGQIDNAEQRELHKLYQTAIAEIDSSGRLAEALATVVANTPEMQQEFAFGDRDSLNNRSQQLFTPLKRDFAVQQFQFHLPPATSFLRVHKPEKFGDDLSGFRQTVVQTNNSKQPIMGLEKGVAGLGIRGLAPMTYQGQHTGSVEFGMSFGQPFFDAFKQNYQAEIALLTPDSSGYRRFGGTFETAAFKDTALLQKVQQGKADKSLISLNNNSHVLYLHQVTDFSDNPIGVLAIAMDRSHSEASLWYIKLKLVAIGAIALLAGAVIAFFIARSITRPIAQTTSAMEDIAQGEGDLTKRIEVSSKDEIADLARAFNLFVAKIQQTIQQVTQATDSLATSAEEMSGITSDSRHSAEQQQRETEQVATAMNEMAATVQEVAQNATVAADSAEQADAATDSGKQVVNSVVELMAGLESEIRGAAAAIDKLEQDSQAIDSVLEVIRNIADQTNLLALNAAIEAARAGEQGRGFAVVADEVRTLASRTQASTTEIQQMIETLQQGAQSAVGVMQSSNQTMDKCVAEVQNADAALNEIRAAVSAITQMNIQIASAANEQCAVSAEINRNLNNINDGVAQGSESAAQIAVAGEELAQLSVRLKQLVSQFKV</sequence>
<feature type="domain" description="Methyl-accepting transducer" evidence="10">
    <location>
        <begin position="364"/>
        <end position="600"/>
    </location>
</feature>
<dbReference type="PANTHER" id="PTHR32089:SF119">
    <property type="entry name" value="METHYL-ACCEPTING CHEMOTAXIS PROTEIN CTPL"/>
    <property type="match status" value="1"/>
</dbReference>
<dbReference type="PROSITE" id="PS50111">
    <property type="entry name" value="CHEMOTAXIS_TRANSDUC_2"/>
    <property type="match status" value="1"/>
</dbReference>
<dbReference type="InterPro" id="IPR029150">
    <property type="entry name" value="dCache_3"/>
</dbReference>
<dbReference type="InterPro" id="IPR004089">
    <property type="entry name" value="MCPsignal_dom"/>
</dbReference>
<feature type="transmembrane region" description="Helical" evidence="9">
    <location>
        <begin position="12"/>
        <end position="31"/>
    </location>
</feature>
<dbReference type="Gene3D" id="6.10.340.10">
    <property type="match status" value="1"/>
</dbReference>
<keyword evidence="13" id="KW-1185">Reference proteome</keyword>
<accession>A0A380A5R1</accession>
<evidence type="ECO:0000259" key="11">
    <source>
        <dbReference type="PROSITE" id="PS50885"/>
    </source>
</evidence>
<keyword evidence="2 9" id="KW-0812">Transmembrane</keyword>
<feature type="transmembrane region" description="Helical" evidence="9">
    <location>
        <begin position="279"/>
        <end position="304"/>
    </location>
</feature>
<dbReference type="InterPro" id="IPR029151">
    <property type="entry name" value="Sensor-like_sf"/>
</dbReference>
<feature type="compositionally biased region" description="Basic and acidic residues" evidence="8">
    <location>
        <begin position="381"/>
        <end position="391"/>
    </location>
</feature>
<evidence type="ECO:0000256" key="2">
    <source>
        <dbReference type="ARBA" id="ARBA00022692"/>
    </source>
</evidence>
<name>A0A380A5R1_9GAMM</name>
<evidence type="ECO:0000256" key="6">
    <source>
        <dbReference type="ARBA" id="ARBA00029447"/>
    </source>
</evidence>
<dbReference type="EMBL" id="UGYO01000001">
    <property type="protein sequence ID" value="SUI74717.1"/>
    <property type="molecule type" value="Genomic_DNA"/>
</dbReference>
<dbReference type="SMART" id="SM00304">
    <property type="entry name" value="HAMP"/>
    <property type="match status" value="1"/>
</dbReference>
<dbReference type="GO" id="GO:0004888">
    <property type="term" value="F:transmembrane signaling receptor activity"/>
    <property type="evidence" value="ECO:0007669"/>
    <property type="project" value="InterPro"/>
</dbReference>
<comment type="similarity">
    <text evidence="6">Belongs to the methyl-accepting chemotaxis (MCP) protein family.</text>
</comment>
<evidence type="ECO:0000256" key="9">
    <source>
        <dbReference type="SAM" id="Phobius"/>
    </source>
</evidence>
<keyword evidence="4 9" id="KW-0472">Membrane</keyword>
<dbReference type="CDD" id="cd06225">
    <property type="entry name" value="HAMP"/>
    <property type="match status" value="1"/>
</dbReference>
<feature type="region of interest" description="Disordered" evidence="8">
    <location>
        <begin position="369"/>
        <end position="391"/>
    </location>
</feature>
<evidence type="ECO:0000256" key="4">
    <source>
        <dbReference type="ARBA" id="ARBA00023136"/>
    </source>
</evidence>
<evidence type="ECO:0000259" key="10">
    <source>
        <dbReference type="PROSITE" id="PS50111"/>
    </source>
</evidence>
<keyword evidence="3 9" id="KW-1133">Transmembrane helix</keyword>
<proteinExistence type="inferred from homology"/>
<dbReference type="SMART" id="SM00283">
    <property type="entry name" value="MA"/>
    <property type="match status" value="1"/>
</dbReference>
<evidence type="ECO:0000256" key="7">
    <source>
        <dbReference type="PROSITE-ProRule" id="PRU00284"/>
    </source>
</evidence>
<evidence type="ECO:0000256" key="1">
    <source>
        <dbReference type="ARBA" id="ARBA00004141"/>
    </source>
</evidence>
<dbReference type="GO" id="GO:0007165">
    <property type="term" value="P:signal transduction"/>
    <property type="evidence" value="ECO:0007669"/>
    <property type="project" value="UniProtKB-KW"/>
</dbReference>
<dbReference type="AlphaFoldDB" id="A0A380A5R1"/>
<dbReference type="InterPro" id="IPR004090">
    <property type="entry name" value="Chemotax_Me-accpt_rcpt"/>
</dbReference>
<dbReference type="GO" id="GO:0006935">
    <property type="term" value="P:chemotaxis"/>
    <property type="evidence" value="ECO:0007669"/>
    <property type="project" value="InterPro"/>
</dbReference>